<evidence type="ECO:0000313" key="2">
    <source>
        <dbReference type="Proteomes" id="UP001634393"/>
    </source>
</evidence>
<reference evidence="1 2" key="1">
    <citation type="submission" date="2024-12" db="EMBL/GenBank/DDBJ databases">
        <title>The unique morphological basis and parallel evolutionary history of personate flowers in Penstemon.</title>
        <authorList>
            <person name="Depatie T.H."/>
            <person name="Wessinger C.A."/>
        </authorList>
    </citation>
    <scope>NUCLEOTIDE SEQUENCE [LARGE SCALE GENOMIC DNA]</scope>
    <source>
        <strain evidence="1">WTNN_2</strain>
        <tissue evidence="1">Leaf</tissue>
    </source>
</reference>
<gene>
    <name evidence="1" type="ORF">ACJIZ3_006103</name>
</gene>
<organism evidence="1 2">
    <name type="scientific">Penstemon smallii</name>
    <dbReference type="NCBI Taxonomy" id="265156"/>
    <lineage>
        <taxon>Eukaryota</taxon>
        <taxon>Viridiplantae</taxon>
        <taxon>Streptophyta</taxon>
        <taxon>Embryophyta</taxon>
        <taxon>Tracheophyta</taxon>
        <taxon>Spermatophyta</taxon>
        <taxon>Magnoliopsida</taxon>
        <taxon>eudicotyledons</taxon>
        <taxon>Gunneridae</taxon>
        <taxon>Pentapetalae</taxon>
        <taxon>asterids</taxon>
        <taxon>lamiids</taxon>
        <taxon>Lamiales</taxon>
        <taxon>Plantaginaceae</taxon>
        <taxon>Cheloneae</taxon>
        <taxon>Penstemon</taxon>
    </lineage>
</organism>
<comment type="caution">
    <text evidence="1">The sequence shown here is derived from an EMBL/GenBank/DDBJ whole genome shotgun (WGS) entry which is preliminary data.</text>
</comment>
<name>A0ABD3S776_9LAMI</name>
<protein>
    <submittedName>
        <fullName evidence="1">Uncharacterized protein</fullName>
    </submittedName>
</protein>
<proteinExistence type="predicted"/>
<sequence>MAHTQSKGHRRIPIHRIENQHGQYAPSFKQHLSIYKIVSELCTFSYSFSPTTESVIDRYTNPNMEINDFAIIIDSHTRGRISEQNHKLDESRAENKVKTERAKILKDMDKTRQKGWWEEISIEQMNKEQVGELKTWFEYYISKSSI</sequence>
<evidence type="ECO:0000313" key="1">
    <source>
        <dbReference type="EMBL" id="KAL3820198.1"/>
    </source>
</evidence>
<dbReference type="EMBL" id="JBJXBP010000007">
    <property type="protein sequence ID" value="KAL3820198.1"/>
    <property type="molecule type" value="Genomic_DNA"/>
</dbReference>
<dbReference type="Proteomes" id="UP001634393">
    <property type="component" value="Unassembled WGS sequence"/>
</dbReference>
<accession>A0ABD3S776</accession>
<keyword evidence="2" id="KW-1185">Reference proteome</keyword>
<dbReference type="AlphaFoldDB" id="A0ABD3S776"/>